<sequence length="317" mass="31720">MGEMWGADITQLRALAREFEGAAQSLDTTVSEVTSMLSSVDWLGPGGDQFREEWDGHHAPAIRGVSGSLVEVRGILERNADAQEETSGDYSGGDGGWPGGDEHVAPPWTQSGEDDGGWLESLTGAIGEASWWATLGGVGQFGIDLASRFATGVWGVADNVPGVGGAIGAAGKFFAGASIAFGAFQFGQGIGSGDYWMAGDGAITAGFGAAGLLVAAGLVSNPVGWAILGAGAAWAVADLFIDGNVTETLWNGASDAAGWVWDTGGDLASGAADLAGDALDAGGELLSDAGDAIADTAGDVLDAGGALIDGAKDLLPW</sequence>
<accession>A0ABW7XE54</accession>
<gene>
    <name evidence="2" type="ORF">ACH47X_02650</name>
</gene>
<dbReference type="RefSeq" id="WP_397401118.1">
    <property type="nucleotide sequence ID" value="NZ_JBIRYI010000001.1"/>
</dbReference>
<protein>
    <submittedName>
        <fullName evidence="2">WXG100 family type VII secretion target</fullName>
    </submittedName>
</protein>
<evidence type="ECO:0000256" key="1">
    <source>
        <dbReference type="SAM" id="MobiDB-lite"/>
    </source>
</evidence>
<keyword evidence="3" id="KW-1185">Reference proteome</keyword>
<dbReference type="EMBL" id="JBIRYI010000001">
    <property type="protein sequence ID" value="MFI2485777.1"/>
    <property type="molecule type" value="Genomic_DNA"/>
</dbReference>
<feature type="region of interest" description="Disordered" evidence="1">
    <location>
        <begin position="80"/>
        <end position="116"/>
    </location>
</feature>
<feature type="compositionally biased region" description="Gly residues" evidence="1">
    <location>
        <begin position="90"/>
        <end position="99"/>
    </location>
</feature>
<dbReference type="InterPro" id="IPR036689">
    <property type="entry name" value="ESAT-6-like_sf"/>
</dbReference>
<name>A0ABW7XE54_9MICO</name>
<organism evidence="2 3">
    <name type="scientific">Promicromonospora kroppenstedtii</name>
    <dbReference type="NCBI Taxonomy" id="440482"/>
    <lineage>
        <taxon>Bacteria</taxon>
        <taxon>Bacillati</taxon>
        <taxon>Actinomycetota</taxon>
        <taxon>Actinomycetes</taxon>
        <taxon>Micrococcales</taxon>
        <taxon>Promicromonosporaceae</taxon>
        <taxon>Promicromonospora</taxon>
    </lineage>
</organism>
<reference evidence="2 3" key="1">
    <citation type="submission" date="2024-10" db="EMBL/GenBank/DDBJ databases">
        <title>The Natural Products Discovery Center: Release of the First 8490 Sequenced Strains for Exploring Actinobacteria Biosynthetic Diversity.</title>
        <authorList>
            <person name="Kalkreuter E."/>
            <person name="Kautsar S.A."/>
            <person name="Yang D."/>
            <person name="Bader C.D."/>
            <person name="Teijaro C.N."/>
            <person name="Fluegel L."/>
            <person name="Davis C.M."/>
            <person name="Simpson J.R."/>
            <person name="Lauterbach L."/>
            <person name="Steele A.D."/>
            <person name="Gui C."/>
            <person name="Meng S."/>
            <person name="Li G."/>
            <person name="Viehrig K."/>
            <person name="Ye F."/>
            <person name="Su P."/>
            <person name="Kiefer A.F."/>
            <person name="Nichols A."/>
            <person name="Cepeda A.J."/>
            <person name="Yan W."/>
            <person name="Fan B."/>
            <person name="Jiang Y."/>
            <person name="Adhikari A."/>
            <person name="Zheng C.-J."/>
            <person name="Schuster L."/>
            <person name="Cowan T.M."/>
            <person name="Smanski M.J."/>
            <person name="Chevrette M.G."/>
            <person name="De Carvalho L.P.S."/>
            <person name="Shen B."/>
        </authorList>
    </citation>
    <scope>NUCLEOTIDE SEQUENCE [LARGE SCALE GENOMIC DNA]</scope>
    <source>
        <strain evidence="2 3">NPDC019481</strain>
    </source>
</reference>
<dbReference type="SUPFAM" id="SSF140453">
    <property type="entry name" value="EsxAB dimer-like"/>
    <property type="match status" value="1"/>
</dbReference>
<comment type="caution">
    <text evidence="2">The sequence shown here is derived from an EMBL/GenBank/DDBJ whole genome shotgun (WGS) entry which is preliminary data.</text>
</comment>
<proteinExistence type="predicted"/>
<dbReference type="Proteomes" id="UP001611580">
    <property type="component" value="Unassembled WGS sequence"/>
</dbReference>
<evidence type="ECO:0000313" key="2">
    <source>
        <dbReference type="EMBL" id="MFI2485777.1"/>
    </source>
</evidence>
<evidence type="ECO:0000313" key="3">
    <source>
        <dbReference type="Proteomes" id="UP001611580"/>
    </source>
</evidence>
<dbReference type="Gene3D" id="1.10.287.1060">
    <property type="entry name" value="ESAT-6-like"/>
    <property type="match status" value="1"/>
</dbReference>